<keyword evidence="1" id="KW-1133">Transmembrane helix</keyword>
<sequence>MNNFINELKEFLDKPKNVYYALYLIFFLGLGTLKVNEYLGDVIIRIDFTLLAIYYIFTLIIDDIKSKQTKAKELELEQEINSNQEFQFFKNKTVSSDNK</sequence>
<dbReference type="EMBL" id="VZOK01000004">
    <property type="protein sequence ID" value="KAB0640653.1"/>
    <property type="molecule type" value="Genomic_DNA"/>
</dbReference>
<dbReference type="Proteomes" id="UP000473470">
    <property type="component" value="Unassembled WGS sequence"/>
</dbReference>
<feature type="transmembrane region" description="Helical" evidence="1">
    <location>
        <begin position="42"/>
        <end position="61"/>
    </location>
</feature>
<gene>
    <name evidence="2" type="ORF">F7R25_03925</name>
</gene>
<dbReference type="AlphaFoldDB" id="A0A6L3N2Z6"/>
<keyword evidence="1" id="KW-0472">Membrane</keyword>
<evidence type="ECO:0000313" key="3">
    <source>
        <dbReference type="Proteomes" id="UP000473470"/>
    </source>
</evidence>
<accession>A0A6L3N2Z6</accession>
<evidence type="ECO:0000256" key="1">
    <source>
        <dbReference type="SAM" id="Phobius"/>
    </source>
</evidence>
<organism evidence="2 3">
    <name type="scientific">Burkholderia stagnalis</name>
    <dbReference type="NCBI Taxonomy" id="1503054"/>
    <lineage>
        <taxon>Bacteria</taxon>
        <taxon>Pseudomonadati</taxon>
        <taxon>Pseudomonadota</taxon>
        <taxon>Betaproteobacteria</taxon>
        <taxon>Burkholderiales</taxon>
        <taxon>Burkholderiaceae</taxon>
        <taxon>Burkholderia</taxon>
        <taxon>Burkholderia cepacia complex</taxon>
    </lineage>
</organism>
<keyword evidence="1" id="KW-0812">Transmembrane</keyword>
<name>A0A6L3N2Z6_9BURK</name>
<comment type="caution">
    <text evidence="2">The sequence shown here is derived from an EMBL/GenBank/DDBJ whole genome shotgun (WGS) entry which is preliminary data.</text>
</comment>
<proteinExistence type="predicted"/>
<protein>
    <submittedName>
        <fullName evidence="2">Uncharacterized protein</fullName>
    </submittedName>
</protein>
<reference evidence="2 3" key="1">
    <citation type="submission" date="2019-09" db="EMBL/GenBank/DDBJ databases">
        <title>Draft genome sequences of 48 bacterial type strains from the CCUG.</title>
        <authorList>
            <person name="Tunovic T."/>
            <person name="Pineiro-Iglesias B."/>
            <person name="Unosson C."/>
            <person name="Inganas E."/>
            <person name="Ohlen M."/>
            <person name="Cardew S."/>
            <person name="Jensie-Markopoulos S."/>
            <person name="Salva-Serra F."/>
            <person name="Jaen-Luchoro D."/>
            <person name="Karlsson R."/>
            <person name="Svensson-Stadler L."/>
            <person name="Chun J."/>
            <person name="Moore E."/>
        </authorList>
    </citation>
    <scope>NUCLEOTIDE SEQUENCE [LARGE SCALE GENOMIC DNA]</scope>
    <source>
        <strain evidence="2 3">CCUG 65686</strain>
    </source>
</reference>
<dbReference type="RefSeq" id="WP_150998368.1">
    <property type="nucleotide sequence ID" value="NZ_CABVPM010000001.1"/>
</dbReference>
<evidence type="ECO:0000313" key="2">
    <source>
        <dbReference type="EMBL" id="KAB0640653.1"/>
    </source>
</evidence>
<feature type="transmembrane region" description="Helical" evidence="1">
    <location>
        <begin position="18"/>
        <end position="36"/>
    </location>
</feature>